<name>A0A2S7U651_9BACT</name>
<organism evidence="2 3">
    <name type="scientific">Rubritalea profundi</name>
    <dbReference type="NCBI Taxonomy" id="1658618"/>
    <lineage>
        <taxon>Bacteria</taxon>
        <taxon>Pseudomonadati</taxon>
        <taxon>Verrucomicrobiota</taxon>
        <taxon>Verrucomicrobiia</taxon>
        <taxon>Verrucomicrobiales</taxon>
        <taxon>Rubritaleaceae</taxon>
        <taxon>Rubritalea</taxon>
    </lineage>
</organism>
<dbReference type="InterPro" id="IPR007404">
    <property type="entry name" value="YdjM-like"/>
</dbReference>
<dbReference type="OrthoDB" id="198184at2"/>
<keyword evidence="3" id="KW-1185">Reference proteome</keyword>
<dbReference type="EMBL" id="MQWA01000001">
    <property type="protein sequence ID" value="PQJ29987.1"/>
    <property type="molecule type" value="Genomic_DNA"/>
</dbReference>
<feature type="transmembrane region" description="Helical" evidence="1">
    <location>
        <begin position="56"/>
        <end position="74"/>
    </location>
</feature>
<evidence type="ECO:0008006" key="4">
    <source>
        <dbReference type="Google" id="ProtNLM"/>
    </source>
</evidence>
<feature type="transmembrane region" description="Helical" evidence="1">
    <location>
        <begin position="86"/>
        <end position="113"/>
    </location>
</feature>
<evidence type="ECO:0000256" key="1">
    <source>
        <dbReference type="SAM" id="Phobius"/>
    </source>
</evidence>
<dbReference type="RefSeq" id="WP_105044502.1">
    <property type="nucleotide sequence ID" value="NZ_MQWA01000001.1"/>
</dbReference>
<reference evidence="2 3" key="1">
    <citation type="submission" date="2016-12" db="EMBL/GenBank/DDBJ databases">
        <title>Study of bacterial adaptation to deep sea.</title>
        <authorList>
            <person name="Song J."/>
            <person name="Yoshizawa S."/>
            <person name="Kogure K."/>
        </authorList>
    </citation>
    <scope>NUCLEOTIDE SEQUENCE [LARGE SCALE GENOMIC DNA]</scope>
    <source>
        <strain evidence="2 3">SAORIC-165</strain>
    </source>
</reference>
<keyword evidence="1" id="KW-0812">Transmembrane</keyword>
<protein>
    <recommendedName>
        <fullName evidence="4">Metal-dependent hydrolase</fullName>
    </recommendedName>
</protein>
<keyword evidence="1" id="KW-1133">Transmembrane helix</keyword>
<sequence length="156" mass="17761">MNTITHALLPVLGVYLYRKLKSHEALSLKTYMMIALAGATPDLLNPHFILEARLSSWSHSVFGLLGFSLVVLILSKLKSTKLDFNCGWILISAYVLHLFCDAIAGGITFFYPANSLVIGDYYVSAVWWIPIDVAFFLWVYFIWRYPRLRVGARKRA</sequence>
<proteinExistence type="predicted"/>
<evidence type="ECO:0000313" key="2">
    <source>
        <dbReference type="EMBL" id="PQJ29987.1"/>
    </source>
</evidence>
<dbReference type="AlphaFoldDB" id="A0A2S7U651"/>
<comment type="caution">
    <text evidence="2">The sequence shown here is derived from an EMBL/GenBank/DDBJ whole genome shotgun (WGS) entry which is preliminary data.</text>
</comment>
<keyword evidence="1" id="KW-0472">Membrane</keyword>
<accession>A0A2S7U651</accession>
<evidence type="ECO:0000313" key="3">
    <source>
        <dbReference type="Proteomes" id="UP000239907"/>
    </source>
</evidence>
<dbReference type="Proteomes" id="UP000239907">
    <property type="component" value="Unassembled WGS sequence"/>
</dbReference>
<feature type="transmembrane region" description="Helical" evidence="1">
    <location>
        <begin position="125"/>
        <end position="145"/>
    </location>
</feature>
<dbReference type="Pfam" id="PF04307">
    <property type="entry name" value="YdjM"/>
    <property type="match status" value="1"/>
</dbReference>
<gene>
    <name evidence="2" type="ORF">BSZ32_16870</name>
</gene>